<organism evidence="1 2">
    <name type="scientific">Rhodospirillum rubrum (strain ATCC 11170 / ATH 1.1.1 / DSM 467 / LMG 4362 / NCIMB 8255 / S1)</name>
    <dbReference type="NCBI Taxonomy" id="269796"/>
    <lineage>
        <taxon>Bacteria</taxon>
        <taxon>Pseudomonadati</taxon>
        <taxon>Pseudomonadota</taxon>
        <taxon>Alphaproteobacteria</taxon>
        <taxon>Rhodospirillales</taxon>
        <taxon>Rhodospirillaceae</taxon>
        <taxon>Rhodospirillum</taxon>
    </lineage>
</organism>
<dbReference type="EMBL" id="CP000230">
    <property type="protein sequence ID" value="ABC22410.1"/>
    <property type="molecule type" value="Genomic_DNA"/>
</dbReference>
<evidence type="ECO:0000313" key="2">
    <source>
        <dbReference type="Proteomes" id="UP000001929"/>
    </source>
</evidence>
<dbReference type="SUPFAM" id="SSF48371">
    <property type="entry name" value="ARM repeat"/>
    <property type="match status" value="1"/>
</dbReference>
<protein>
    <recommendedName>
        <fullName evidence="3">DNA alkylation repair protein</fullName>
    </recommendedName>
</protein>
<dbReference type="PATRIC" id="fig|269796.9.peg.1687"/>
<keyword evidence="2" id="KW-1185">Reference proteome</keyword>
<dbReference type="Pfam" id="PF08713">
    <property type="entry name" value="DNA_alkylation"/>
    <property type="match status" value="1"/>
</dbReference>
<dbReference type="Gene3D" id="1.25.40.290">
    <property type="entry name" value="ARM repeat domains"/>
    <property type="match status" value="1"/>
</dbReference>
<dbReference type="STRING" id="269796.Rru_A1610"/>
<gene>
    <name evidence="1" type="ordered locus">Rru_A1610</name>
</gene>
<dbReference type="Proteomes" id="UP000001929">
    <property type="component" value="Chromosome"/>
</dbReference>
<name>Q2RTY5_RHORT</name>
<dbReference type="KEGG" id="rru:Rru_A1610"/>
<accession>Q2RTY5</accession>
<evidence type="ECO:0008006" key="3">
    <source>
        <dbReference type="Google" id="ProtNLM"/>
    </source>
</evidence>
<dbReference type="EnsemblBacteria" id="ABC22410">
    <property type="protein sequence ID" value="ABC22410"/>
    <property type="gene ID" value="Rru_A1610"/>
</dbReference>
<proteinExistence type="predicted"/>
<dbReference type="InterPro" id="IPR016024">
    <property type="entry name" value="ARM-type_fold"/>
</dbReference>
<dbReference type="HOGENOM" id="CLU_088207_0_0_5"/>
<sequence length="260" mass="27628">MAKSPAAGQGRGVGDIDPIRLAHLNAGGGATTTLTESLAVDFAAVMRATLPDLGEAAAVLDGAATLGITKRMALAAGLILERLGPGAVERLAESPSDTLRGWACFVIGQGAYDSLAQRLRAIRPFADDGHFGVREWSWLALRPHIAADPQAAIAALVPWTAEPSDNVRRFACEATRPRGVWCAHIAALKKAPEQGLPILEPLRADAARYVQDSVGNWLNDAGKDQPAWLRALCDRWRAESPEASTLRICARASRSLDQTA</sequence>
<dbReference type="RefSeq" id="WP_011389300.1">
    <property type="nucleotide sequence ID" value="NC_007643.1"/>
</dbReference>
<dbReference type="eggNOG" id="COG4335">
    <property type="taxonomic scope" value="Bacteria"/>
</dbReference>
<dbReference type="InterPro" id="IPR014825">
    <property type="entry name" value="DNA_alkylation"/>
</dbReference>
<evidence type="ECO:0000313" key="1">
    <source>
        <dbReference type="EMBL" id="ABC22410.1"/>
    </source>
</evidence>
<reference evidence="1 2" key="1">
    <citation type="journal article" date="2011" name="Stand. Genomic Sci.">
        <title>Complete genome sequence of Rhodospirillum rubrum type strain (S1).</title>
        <authorList>
            <person name="Munk A.C."/>
            <person name="Copeland A."/>
            <person name="Lucas S."/>
            <person name="Lapidus A."/>
            <person name="Del Rio T.G."/>
            <person name="Barry K."/>
            <person name="Detter J.C."/>
            <person name="Hammon N."/>
            <person name="Israni S."/>
            <person name="Pitluck S."/>
            <person name="Brettin T."/>
            <person name="Bruce D."/>
            <person name="Han C."/>
            <person name="Tapia R."/>
            <person name="Gilna P."/>
            <person name="Schmutz J."/>
            <person name="Larimer F."/>
            <person name="Land M."/>
            <person name="Kyrpides N.C."/>
            <person name="Mavromatis K."/>
            <person name="Richardson P."/>
            <person name="Rohde M."/>
            <person name="Goker M."/>
            <person name="Klenk H.P."/>
            <person name="Zhang Y."/>
            <person name="Roberts G.P."/>
            <person name="Reslewic S."/>
            <person name="Schwartz D.C."/>
        </authorList>
    </citation>
    <scope>NUCLEOTIDE SEQUENCE [LARGE SCALE GENOMIC DNA]</scope>
    <source>
        <strain evidence="2">ATCC 11170 / ATH 1.1.1 / DSM 467 / LMG 4362 / NCIMB 8255 / S1</strain>
    </source>
</reference>
<dbReference type="AlphaFoldDB" id="Q2RTY5"/>